<accession>I3T2G5</accession>
<proteinExistence type="evidence at transcript level"/>
<protein>
    <submittedName>
        <fullName evidence="1">Uncharacterized protein</fullName>
    </submittedName>
</protein>
<organism evidence="1">
    <name type="scientific">Medicago truncatula</name>
    <name type="common">Barrel medic</name>
    <name type="synonym">Medicago tribuloides</name>
    <dbReference type="NCBI Taxonomy" id="3880"/>
    <lineage>
        <taxon>Eukaryota</taxon>
        <taxon>Viridiplantae</taxon>
        <taxon>Streptophyta</taxon>
        <taxon>Embryophyta</taxon>
        <taxon>Tracheophyta</taxon>
        <taxon>Spermatophyta</taxon>
        <taxon>Magnoliopsida</taxon>
        <taxon>eudicotyledons</taxon>
        <taxon>Gunneridae</taxon>
        <taxon>Pentapetalae</taxon>
        <taxon>rosids</taxon>
        <taxon>fabids</taxon>
        <taxon>Fabales</taxon>
        <taxon>Fabaceae</taxon>
        <taxon>Papilionoideae</taxon>
        <taxon>50 kb inversion clade</taxon>
        <taxon>NPAAA clade</taxon>
        <taxon>Hologalegina</taxon>
        <taxon>IRL clade</taxon>
        <taxon>Trifolieae</taxon>
        <taxon>Medicago</taxon>
    </lineage>
</organism>
<evidence type="ECO:0000313" key="1">
    <source>
        <dbReference type="EMBL" id="AFK46707.1"/>
    </source>
</evidence>
<name>I3T2G5_MEDTR</name>
<reference evidence="1" key="1">
    <citation type="submission" date="2012-05" db="EMBL/GenBank/DDBJ databases">
        <authorList>
            <person name="Krishnakumar V."/>
            <person name="Cheung F."/>
            <person name="Xiao Y."/>
            <person name="Chan A."/>
            <person name="Moskal W.A."/>
            <person name="Town C.D."/>
        </authorList>
    </citation>
    <scope>NUCLEOTIDE SEQUENCE</scope>
</reference>
<dbReference type="AlphaFoldDB" id="I3T2G5"/>
<dbReference type="EMBL" id="BT146913">
    <property type="protein sequence ID" value="AFK46707.1"/>
    <property type="molecule type" value="mRNA"/>
</dbReference>
<sequence length="26" mass="2853">MLKSCNEIPNKLALVYAITFSALPCI</sequence>